<keyword evidence="11" id="KW-0496">Mitochondrion</keyword>
<evidence type="ECO:0000256" key="2">
    <source>
        <dbReference type="ARBA" id="ARBA00010930"/>
    </source>
</evidence>
<evidence type="ECO:0000313" key="15">
    <source>
        <dbReference type="EMBL" id="CAK8684927.1"/>
    </source>
</evidence>
<dbReference type="Pfam" id="PF00550">
    <property type="entry name" value="PP-binding"/>
    <property type="match status" value="1"/>
</dbReference>
<dbReference type="InterPro" id="IPR036736">
    <property type="entry name" value="ACP-like_sf"/>
</dbReference>
<keyword evidence="12 13" id="KW-0275">Fatty acid biosynthesis</keyword>
<keyword evidence="16" id="KW-1185">Reference proteome</keyword>
<accession>A0ABP0G1J3</accession>
<evidence type="ECO:0000256" key="6">
    <source>
        <dbReference type="ARBA" id="ARBA00022553"/>
    </source>
</evidence>
<dbReference type="HAMAP" id="MF_01217">
    <property type="entry name" value="Acyl_carrier"/>
    <property type="match status" value="1"/>
</dbReference>
<reference evidence="15 16" key="1">
    <citation type="submission" date="2024-02" db="EMBL/GenBank/DDBJ databases">
        <authorList>
            <person name="Daric V."/>
            <person name="Darras S."/>
        </authorList>
    </citation>
    <scope>NUCLEOTIDE SEQUENCE [LARGE SCALE GENOMIC DNA]</scope>
</reference>
<evidence type="ECO:0000256" key="5">
    <source>
        <dbReference type="ARBA" id="ARBA00022516"/>
    </source>
</evidence>
<protein>
    <recommendedName>
        <fullName evidence="13">Acyl carrier protein</fullName>
    </recommendedName>
</protein>
<evidence type="ECO:0000256" key="12">
    <source>
        <dbReference type="ARBA" id="ARBA00023160"/>
    </source>
</evidence>
<evidence type="ECO:0000256" key="11">
    <source>
        <dbReference type="ARBA" id="ARBA00023128"/>
    </source>
</evidence>
<keyword evidence="6" id="KW-0597">Phosphoprotein</keyword>
<keyword evidence="7" id="KW-0276">Fatty acid metabolism</keyword>
<organism evidence="15 16">
    <name type="scientific">Clavelina lepadiformis</name>
    <name type="common">Light-bulb sea squirt</name>
    <name type="synonym">Ascidia lepadiformis</name>
    <dbReference type="NCBI Taxonomy" id="159417"/>
    <lineage>
        <taxon>Eukaryota</taxon>
        <taxon>Metazoa</taxon>
        <taxon>Chordata</taxon>
        <taxon>Tunicata</taxon>
        <taxon>Ascidiacea</taxon>
        <taxon>Aplousobranchia</taxon>
        <taxon>Clavelinidae</taxon>
        <taxon>Clavelina</taxon>
    </lineage>
</organism>
<keyword evidence="8" id="KW-0809">Transit peptide</keyword>
<keyword evidence="4 13" id="KW-0596">Phosphopantetheine</keyword>
<dbReference type="PANTHER" id="PTHR20863">
    <property type="entry name" value="ACYL CARRIER PROTEIN"/>
    <property type="match status" value="1"/>
</dbReference>
<dbReference type="EMBL" id="CAWYQH010000098">
    <property type="protein sequence ID" value="CAK8684927.1"/>
    <property type="molecule type" value="Genomic_DNA"/>
</dbReference>
<evidence type="ECO:0000313" key="16">
    <source>
        <dbReference type="Proteomes" id="UP001642483"/>
    </source>
</evidence>
<comment type="similarity">
    <text evidence="2">Belongs to the acyl carrier protein (ACP) family.</text>
</comment>
<comment type="caution">
    <text evidence="15">The sequence shown here is derived from an EMBL/GenBank/DDBJ whole genome shotgun (WGS) entry which is preliminary data.</text>
</comment>
<evidence type="ECO:0000259" key="14">
    <source>
        <dbReference type="PROSITE" id="PS50075"/>
    </source>
</evidence>
<evidence type="ECO:0000256" key="7">
    <source>
        <dbReference type="ARBA" id="ARBA00022832"/>
    </source>
</evidence>
<evidence type="ECO:0000256" key="9">
    <source>
        <dbReference type="ARBA" id="ARBA00022982"/>
    </source>
</evidence>
<evidence type="ECO:0000256" key="13">
    <source>
        <dbReference type="RuleBase" id="RU000722"/>
    </source>
</evidence>
<comment type="subcellular location">
    <subcellularLocation>
        <location evidence="1">Mitochondrion</location>
    </subcellularLocation>
</comment>
<dbReference type="PROSITE" id="PS50075">
    <property type="entry name" value="CARRIER"/>
    <property type="match status" value="1"/>
</dbReference>
<gene>
    <name evidence="15" type="ORF">CVLEPA_LOCUS16097</name>
</gene>
<dbReference type="SUPFAM" id="SSF47336">
    <property type="entry name" value="ACP-like"/>
    <property type="match status" value="1"/>
</dbReference>
<sequence>MSNLFKTLKCLNCVNVTLKPRLIQPIRLLSCNQRLLTYKLPENTTRSVFVQKPTFFIKDIVRFMSSGPSGINEVADRVMDCLRLYDKIDHAKLAVGAHFVKDLGLDSLDHVEIIMAIENEFGEFIPDVDAEKLLTPQEIIDYVADKFDLFE</sequence>
<dbReference type="PANTHER" id="PTHR20863:SF28">
    <property type="entry name" value="ACYL CARRIER PROTEIN, MITOCHONDRIAL"/>
    <property type="match status" value="1"/>
</dbReference>
<keyword evidence="9" id="KW-0249">Electron transport</keyword>
<dbReference type="Gene3D" id="1.10.1200.10">
    <property type="entry name" value="ACP-like"/>
    <property type="match status" value="1"/>
</dbReference>
<keyword evidence="10" id="KW-0443">Lipid metabolism</keyword>
<keyword evidence="3" id="KW-0813">Transport</keyword>
<keyword evidence="5 13" id="KW-0444">Lipid biosynthesis</keyword>
<evidence type="ECO:0000256" key="8">
    <source>
        <dbReference type="ARBA" id="ARBA00022946"/>
    </source>
</evidence>
<dbReference type="Proteomes" id="UP001642483">
    <property type="component" value="Unassembled WGS sequence"/>
</dbReference>
<dbReference type="InterPro" id="IPR009081">
    <property type="entry name" value="PP-bd_ACP"/>
</dbReference>
<evidence type="ECO:0000256" key="3">
    <source>
        <dbReference type="ARBA" id="ARBA00022448"/>
    </source>
</evidence>
<proteinExistence type="inferred from homology"/>
<feature type="domain" description="Carrier" evidence="14">
    <location>
        <begin position="72"/>
        <end position="147"/>
    </location>
</feature>
<evidence type="ECO:0000256" key="4">
    <source>
        <dbReference type="ARBA" id="ARBA00022450"/>
    </source>
</evidence>
<dbReference type="InterPro" id="IPR003231">
    <property type="entry name" value="ACP"/>
</dbReference>
<comment type="function">
    <text evidence="13">Carrier of the growing fatty acid chain in fatty acid biosynthesis.</text>
</comment>
<evidence type="ECO:0000256" key="1">
    <source>
        <dbReference type="ARBA" id="ARBA00004173"/>
    </source>
</evidence>
<evidence type="ECO:0000256" key="10">
    <source>
        <dbReference type="ARBA" id="ARBA00023098"/>
    </source>
</evidence>
<name>A0ABP0G1J3_CLALP</name>